<gene>
    <name evidence="5" type="ordered locus">MA_2666</name>
</gene>
<evidence type="ECO:0000256" key="3">
    <source>
        <dbReference type="ARBA" id="ARBA00023239"/>
    </source>
</evidence>
<dbReference type="InterPro" id="IPR041720">
    <property type="entry name" value="FbaB-like"/>
</dbReference>
<dbReference type="NCBIfam" id="NF005321">
    <property type="entry name" value="PRK06852.1"/>
    <property type="match status" value="1"/>
</dbReference>
<dbReference type="KEGG" id="mac:MA_2666"/>
<evidence type="ECO:0000256" key="1">
    <source>
        <dbReference type="ARBA" id="ARBA00008116"/>
    </source>
</evidence>
<dbReference type="Gene3D" id="3.20.20.70">
    <property type="entry name" value="Aldolase class I"/>
    <property type="match status" value="1"/>
</dbReference>
<dbReference type="SMART" id="SM01133">
    <property type="entry name" value="DeoC"/>
    <property type="match status" value="1"/>
</dbReference>
<dbReference type="HOGENOM" id="CLU_057069_2_2_2"/>
<keyword evidence="3" id="KW-0456">Lyase</keyword>
<evidence type="ECO:0000313" key="5">
    <source>
        <dbReference type="EMBL" id="AAM06044.1"/>
    </source>
</evidence>
<dbReference type="SUPFAM" id="SSF51569">
    <property type="entry name" value="Aldolase"/>
    <property type="match status" value="1"/>
</dbReference>
<dbReference type="EC" id="4.1.2.13" evidence="2"/>
<reference evidence="5 6" key="1">
    <citation type="journal article" date="2002" name="Genome Res.">
        <title>The genome of Methanosarcina acetivorans reveals extensive metabolic and physiological diversity.</title>
        <authorList>
            <person name="Galagan J.E."/>
            <person name="Nusbaum C."/>
            <person name="Roy A."/>
            <person name="Endrizzi M.G."/>
            <person name="Macdonald P."/>
            <person name="FitzHugh W."/>
            <person name="Calvo S."/>
            <person name="Engels R."/>
            <person name="Smirnov S."/>
            <person name="Atnoor D."/>
            <person name="Brown A."/>
            <person name="Allen N."/>
            <person name="Naylor J."/>
            <person name="Stange-Thomann N."/>
            <person name="DeArellano K."/>
            <person name="Johnson R."/>
            <person name="Linton L."/>
            <person name="McEwan P."/>
            <person name="McKernan K."/>
            <person name="Talamas J."/>
            <person name="Tirrell A."/>
            <person name="Ye W."/>
            <person name="Zimmer A."/>
            <person name="Barber R.D."/>
            <person name="Cann I."/>
            <person name="Graham D.E."/>
            <person name="Grahame D.A."/>
            <person name="Guss A."/>
            <person name="Hedderich R."/>
            <person name="Ingram-Smith C."/>
            <person name="Kuettner C.H."/>
            <person name="Krzycki J.A."/>
            <person name="Leigh J.A."/>
            <person name="Li W."/>
            <person name="Liu J."/>
            <person name="Mukhopadhyay B."/>
            <person name="Reeve J.N."/>
            <person name="Smith K."/>
            <person name="Springer T.A."/>
            <person name="Umayam L.A."/>
            <person name="White O."/>
            <person name="White R.H."/>
            <person name="de Macario E.C."/>
            <person name="Ferry J.G."/>
            <person name="Jarrell K.F."/>
            <person name="Jing H."/>
            <person name="Macario A.J.L."/>
            <person name="Paulsen I."/>
            <person name="Pritchett M."/>
            <person name="Sowers K.R."/>
            <person name="Swanson R.V."/>
            <person name="Zinder S.H."/>
            <person name="Lander E."/>
            <person name="Metcalf W.W."/>
            <person name="Birren B."/>
        </authorList>
    </citation>
    <scope>NUCLEOTIDE SEQUENCE [LARGE SCALE GENOMIC DNA]</scope>
    <source>
        <strain evidence="6">ATCC 35395 / DSM 2834 / JCM 12185 / C2A</strain>
    </source>
</reference>
<dbReference type="Proteomes" id="UP000002487">
    <property type="component" value="Chromosome"/>
</dbReference>
<evidence type="ECO:0000256" key="2">
    <source>
        <dbReference type="ARBA" id="ARBA00013068"/>
    </source>
</evidence>
<sequence length="310" mass="34447">MEFLHMDIEKVPLDVPKTQRETYLKNYMEIIRESGKLMLFAGDQKVEHLNDDFYGEGVPEDDADPEHLFRTASEAKIGVFATQLGLIARYGMDYRSVPYLVKLNSKTNLVKTSQADPFSNLWYDVDKVVRFKENSGLNILGVGYTIYLGSESEAEMLLQAAQVVYDAHQHGMVSVLWIYPRGTAVKDEKDPHLIAGATGAGACLGTDFVQVNYPEKEGANSAEIFKEAIKAAGRTKVVCAGGASDEVDDFLRKLHDQLHISGAMGSATRRNIHQKPLDEAIRMCNAIYAMTIEDATIEKSLKIYNGEQEG</sequence>
<dbReference type="AlphaFoldDB" id="Q8TMJ1"/>
<accession>Q8TMJ1</accession>
<dbReference type="InterPro" id="IPR002915">
    <property type="entry name" value="DeoC/FbaB/LacD_aldolase"/>
</dbReference>
<evidence type="ECO:0000313" key="6">
    <source>
        <dbReference type="Proteomes" id="UP000002487"/>
    </source>
</evidence>
<dbReference type="GO" id="GO:0004332">
    <property type="term" value="F:fructose-bisphosphate aldolase activity"/>
    <property type="evidence" value="ECO:0000318"/>
    <property type="project" value="GO_Central"/>
</dbReference>
<organism evidence="5 6">
    <name type="scientific">Methanosarcina acetivorans (strain ATCC 35395 / DSM 2834 / JCM 12185 / C2A)</name>
    <dbReference type="NCBI Taxonomy" id="188937"/>
    <lineage>
        <taxon>Archaea</taxon>
        <taxon>Methanobacteriati</taxon>
        <taxon>Methanobacteriota</taxon>
        <taxon>Stenosarchaea group</taxon>
        <taxon>Methanomicrobia</taxon>
        <taxon>Methanosarcinales</taxon>
        <taxon>Methanosarcinaceae</taxon>
        <taxon>Methanosarcina</taxon>
    </lineage>
</organism>
<dbReference type="PANTHER" id="PTHR47916">
    <property type="entry name" value="FRUCTOSE-BISPHOSPHATE ALDOLASE CLASS 1"/>
    <property type="match status" value="1"/>
</dbReference>
<dbReference type="STRING" id="188937.MA_2666"/>
<dbReference type="EMBL" id="AE010299">
    <property type="protein sequence ID" value="AAM06044.1"/>
    <property type="molecule type" value="Genomic_DNA"/>
</dbReference>
<dbReference type="PIRSF" id="PIRSF038992">
    <property type="entry name" value="Aldolase_Ia"/>
    <property type="match status" value="1"/>
</dbReference>
<proteinExistence type="inferred from homology"/>
<protein>
    <recommendedName>
        <fullName evidence="2">fructose-bisphosphate aldolase</fullName>
        <ecNumber evidence="2">4.1.2.13</ecNumber>
    </recommendedName>
</protein>
<dbReference type="InParanoid" id="Q8TMJ1"/>
<dbReference type="InterPro" id="IPR050456">
    <property type="entry name" value="DeoC/FbaB_aldolase"/>
</dbReference>
<name>Q8TMJ1_METAC</name>
<evidence type="ECO:0000256" key="4">
    <source>
        <dbReference type="ARBA" id="ARBA00023270"/>
    </source>
</evidence>
<dbReference type="PANTHER" id="PTHR47916:SF4">
    <property type="entry name" value="FRUCTOSE-BISPHOSPHATE ALDOLASE CLASS 1"/>
    <property type="match status" value="1"/>
</dbReference>
<keyword evidence="4" id="KW-0704">Schiff base</keyword>
<dbReference type="CDD" id="cd00958">
    <property type="entry name" value="DhnA"/>
    <property type="match status" value="1"/>
</dbReference>
<dbReference type="InterPro" id="IPR013785">
    <property type="entry name" value="Aldolase_TIM"/>
</dbReference>
<comment type="similarity">
    <text evidence="1">Belongs to the DeoC/FbaB aldolase family.</text>
</comment>
<dbReference type="FunCoup" id="Q8TMJ1">
    <property type="interactions" value="129"/>
</dbReference>
<dbReference type="EnsemblBacteria" id="AAM06044">
    <property type="protein sequence ID" value="AAM06044"/>
    <property type="gene ID" value="MA_2666"/>
</dbReference>
<keyword evidence="6" id="KW-1185">Reference proteome</keyword>
<dbReference type="Pfam" id="PF01791">
    <property type="entry name" value="DeoC"/>
    <property type="match status" value="1"/>
</dbReference>
<dbReference type="PhylomeDB" id="Q8TMJ1"/>